<proteinExistence type="inferred from homology"/>
<dbReference type="PROSITE" id="PS50931">
    <property type="entry name" value="HTH_LYSR"/>
    <property type="match status" value="1"/>
</dbReference>
<dbReference type="InterPro" id="IPR058163">
    <property type="entry name" value="LysR-type_TF_proteobact-type"/>
</dbReference>
<dbReference type="SUPFAM" id="SSF46785">
    <property type="entry name" value="Winged helix' DNA-binding domain"/>
    <property type="match status" value="1"/>
</dbReference>
<reference evidence="9" key="1">
    <citation type="submission" date="2023-08" db="EMBL/GenBank/DDBJ databases">
        <title>Functional and genomic diversity of the sorghum phyllosphere microbiome.</title>
        <authorList>
            <person name="Shade A."/>
        </authorList>
    </citation>
    <scope>NUCLEOTIDE SEQUENCE</scope>
    <source>
        <strain evidence="9">SORGH_AS_0974</strain>
    </source>
</reference>
<evidence type="ECO:0000313" key="9">
    <source>
        <dbReference type="EMBL" id="MDR6103358.1"/>
    </source>
</evidence>
<organism evidence="9 10">
    <name type="scientific">Agrobacterium larrymoorei</name>
    <dbReference type="NCBI Taxonomy" id="160699"/>
    <lineage>
        <taxon>Bacteria</taxon>
        <taxon>Pseudomonadati</taxon>
        <taxon>Pseudomonadota</taxon>
        <taxon>Alphaproteobacteria</taxon>
        <taxon>Hyphomicrobiales</taxon>
        <taxon>Rhizobiaceae</taxon>
        <taxon>Rhizobium/Agrobacterium group</taxon>
        <taxon>Agrobacterium</taxon>
    </lineage>
</organism>
<dbReference type="InterPro" id="IPR005119">
    <property type="entry name" value="LysR_subst-bd"/>
</dbReference>
<dbReference type="RefSeq" id="WP_309771771.1">
    <property type="nucleotide sequence ID" value="NZ_JAVIZC010000003.1"/>
</dbReference>
<dbReference type="SUPFAM" id="SSF53850">
    <property type="entry name" value="Periplasmic binding protein-like II"/>
    <property type="match status" value="1"/>
</dbReference>
<comment type="similarity">
    <text evidence="1">Belongs to the LysR transcriptional regulatory family.</text>
</comment>
<evidence type="ECO:0000313" key="10">
    <source>
        <dbReference type="Proteomes" id="UP001255601"/>
    </source>
</evidence>
<protein>
    <recommendedName>
        <fullName evidence="6">HTH-type transcriptional regulator TtuA</fullName>
    </recommendedName>
    <alternativeName>
        <fullName evidence="7">Tartrate utilization transcriptional regulator</fullName>
    </alternativeName>
</protein>
<feature type="domain" description="HTH lysR-type" evidence="8">
    <location>
        <begin position="2"/>
        <end position="59"/>
    </location>
</feature>
<evidence type="ECO:0000256" key="7">
    <source>
        <dbReference type="ARBA" id="ARBA00083243"/>
    </source>
</evidence>
<dbReference type="AlphaFoldDB" id="A0AAJ2EU91"/>
<dbReference type="PANTHER" id="PTHR30537">
    <property type="entry name" value="HTH-TYPE TRANSCRIPTIONAL REGULATOR"/>
    <property type="match status" value="1"/>
</dbReference>
<dbReference type="GO" id="GO:0003677">
    <property type="term" value="F:DNA binding"/>
    <property type="evidence" value="ECO:0007669"/>
    <property type="project" value="UniProtKB-KW"/>
</dbReference>
<comment type="caution">
    <text evidence="9">The sequence shown here is derived from an EMBL/GenBank/DDBJ whole genome shotgun (WGS) entry which is preliminary data.</text>
</comment>
<dbReference type="InterPro" id="IPR000847">
    <property type="entry name" value="LysR_HTH_N"/>
</dbReference>
<dbReference type="EMBL" id="JAVIZC010000003">
    <property type="protein sequence ID" value="MDR6103358.1"/>
    <property type="molecule type" value="Genomic_DNA"/>
</dbReference>
<keyword evidence="2" id="KW-0805">Transcription regulation</keyword>
<gene>
    <name evidence="9" type="ORF">QE369_003555</name>
</gene>
<dbReference type="InterPro" id="IPR036390">
    <property type="entry name" value="WH_DNA-bd_sf"/>
</dbReference>
<dbReference type="PANTHER" id="PTHR30537:SF5">
    <property type="entry name" value="HTH-TYPE TRANSCRIPTIONAL ACTIVATOR TTDR-RELATED"/>
    <property type="match status" value="1"/>
</dbReference>
<evidence type="ECO:0000256" key="2">
    <source>
        <dbReference type="ARBA" id="ARBA00023015"/>
    </source>
</evidence>
<dbReference type="Gene3D" id="1.10.10.10">
    <property type="entry name" value="Winged helix-like DNA-binding domain superfamily/Winged helix DNA-binding domain"/>
    <property type="match status" value="1"/>
</dbReference>
<evidence type="ECO:0000259" key="8">
    <source>
        <dbReference type="PROSITE" id="PS50931"/>
    </source>
</evidence>
<keyword evidence="4" id="KW-0804">Transcription</keyword>
<dbReference type="PRINTS" id="PR00039">
    <property type="entry name" value="HTHLYSR"/>
</dbReference>
<name>A0AAJ2EU91_9HYPH</name>
<dbReference type="Pfam" id="PF00126">
    <property type="entry name" value="HTH_1"/>
    <property type="match status" value="1"/>
</dbReference>
<comment type="function">
    <text evidence="5">Transcriptional regulator of the ttuABCDE tartrate utilization operon.</text>
</comment>
<sequence>MPDLTDLNAFLLVARSKGFRQAARESGISSSALSDAVKRLEDDLGVRLFNRTTRSVLMTDAGRLLLERTAPALAEVASALNEVKSSRGRTSGELRLNVPMSAAKLVLPSIVPPFLKAYPDIRLEIVTDENFVDIIQGGCDAGIRYDERLEQDMVALPIGPRQQRFALAASPEYLARKGTPRHPQDLLSHDCVLGRFSGRAIPPWEFERDGEEVVINPKGSLVVQLGGGTDLGIDAAIAGSGMIYIFEDWLRPHFERGDLVPVMEEWSLRFSGPFLYYSGRRLVPAPLRAFIDFVRQANKGGVKGVQEVL</sequence>
<dbReference type="FunFam" id="1.10.10.10:FF:000001">
    <property type="entry name" value="LysR family transcriptional regulator"/>
    <property type="match status" value="1"/>
</dbReference>
<accession>A0AAJ2EU91</accession>
<keyword evidence="3 9" id="KW-0238">DNA-binding</keyword>
<evidence type="ECO:0000256" key="1">
    <source>
        <dbReference type="ARBA" id="ARBA00009437"/>
    </source>
</evidence>
<dbReference type="GO" id="GO:0003700">
    <property type="term" value="F:DNA-binding transcription factor activity"/>
    <property type="evidence" value="ECO:0007669"/>
    <property type="project" value="InterPro"/>
</dbReference>
<evidence type="ECO:0000256" key="6">
    <source>
        <dbReference type="ARBA" id="ARBA00067332"/>
    </source>
</evidence>
<dbReference type="InterPro" id="IPR036388">
    <property type="entry name" value="WH-like_DNA-bd_sf"/>
</dbReference>
<dbReference type="Pfam" id="PF03466">
    <property type="entry name" value="LysR_substrate"/>
    <property type="match status" value="1"/>
</dbReference>
<evidence type="ECO:0000256" key="3">
    <source>
        <dbReference type="ARBA" id="ARBA00023125"/>
    </source>
</evidence>
<dbReference type="CDD" id="cd08474">
    <property type="entry name" value="PBP2_CrgA_like_5"/>
    <property type="match status" value="1"/>
</dbReference>
<dbReference type="Gene3D" id="3.40.190.290">
    <property type="match status" value="1"/>
</dbReference>
<dbReference type="Proteomes" id="UP001255601">
    <property type="component" value="Unassembled WGS sequence"/>
</dbReference>
<evidence type="ECO:0000256" key="4">
    <source>
        <dbReference type="ARBA" id="ARBA00023163"/>
    </source>
</evidence>
<evidence type="ECO:0000256" key="5">
    <source>
        <dbReference type="ARBA" id="ARBA00054626"/>
    </source>
</evidence>